<dbReference type="Proteomes" id="UP001146067">
    <property type="component" value="Unassembled WGS sequence"/>
</dbReference>
<dbReference type="RefSeq" id="WP_270108459.1">
    <property type="nucleotide sequence ID" value="NZ_JAPZVP010000002.1"/>
</dbReference>
<protein>
    <recommendedName>
        <fullName evidence="4">Lipoprotein</fullName>
    </recommendedName>
</protein>
<accession>A0A9X3P7T9</accession>
<name>A0A9X3P7T9_9ACTN</name>
<keyword evidence="3" id="KW-1185">Reference proteome</keyword>
<dbReference type="AlphaFoldDB" id="A0A9X3P7T9"/>
<evidence type="ECO:0008006" key="4">
    <source>
        <dbReference type="Google" id="ProtNLM"/>
    </source>
</evidence>
<organism evidence="2 3">
    <name type="scientific">Glycomyces luteolus</name>
    <dbReference type="NCBI Taxonomy" id="2670330"/>
    <lineage>
        <taxon>Bacteria</taxon>
        <taxon>Bacillati</taxon>
        <taxon>Actinomycetota</taxon>
        <taxon>Actinomycetes</taxon>
        <taxon>Glycomycetales</taxon>
        <taxon>Glycomycetaceae</taxon>
        <taxon>Glycomyces</taxon>
    </lineage>
</organism>
<feature type="signal peptide" evidence="1">
    <location>
        <begin position="1"/>
        <end position="27"/>
    </location>
</feature>
<evidence type="ECO:0000313" key="2">
    <source>
        <dbReference type="EMBL" id="MDA1358652.1"/>
    </source>
</evidence>
<reference evidence="2" key="1">
    <citation type="submission" date="2022-12" db="EMBL/GenBank/DDBJ databases">
        <title>Gycomyces niveus sp.nov.,a novel actinomycete isolated from soil in Shouguan.</title>
        <authorList>
            <person name="Yang X."/>
        </authorList>
    </citation>
    <scope>NUCLEOTIDE SEQUENCE</scope>
    <source>
        <strain evidence="2">NEAU-A15</strain>
    </source>
</reference>
<keyword evidence="1" id="KW-0732">Signal</keyword>
<proteinExistence type="predicted"/>
<comment type="caution">
    <text evidence="2">The sequence shown here is derived from an EMBL/GenBank/DDBJ whole genome shotgun (WGS) entry which is preliminary data.</text>
</comment>
<evidence type="ECO:0000256" key="1">
    <source>
        <dbReference type="SAM" id="SignalP"/>
    </source>
</evidence>
<feature type="chain" id="PRO_5040777135" description="Lipoprotein" evidence="1">
    <location>
        <begin position="28"/>
        <end position="247"/>
    </location>
</feature>
<evidence type="ECO:0000313" key="3">
    <source>
        <dbReference type="Proteomes" id="UP001146067"/>
    </source>
</evidence>
<dbReference type="EMBL" id="JAPZVP010000002">
    <property type="protein sequence ID" value="MDA1358652.1"/>
    <property type="molecule type" value="Genomic_DNA"/>
</dbReference>
<dbReference type="PROSITE" id="PS51257">
    <property type="entry name" value="PROKAR_LIPOPROTEIN"/>
    <property type="match status" value="1"/>
</dbReference>
<sequence length="247" mass="25899">MIRKSTLIQATAAAGAVALLLTGCAGSESPGGSNSSEGSEPETGTGTVAVMEDWKGCWALDDLQPLQDYLGVTAIGGDGLIDAAMGEGLDGEALTCSGSFTLPAATVGSGSFAGEHSGSATVQMGVVPWESADIAAENYAERLKRREDSMASEGTELSNIATGELGGSWDESFYEAGDHDPYVYVDTFGRSGDWILYISMYYTPDPGLSNDQDAAYPFTDAALVEWVANEYMPQVQAEILSKIESEQ</sequence>
<gene>
    <name evidence="2" type="ORF">O1R50_03405</name>
</gene>